<dbReference type="EMBL" id="BQNB010012827">
    <property type="protein sequence ID" value="GJT08399.1"/>
    <property type="molecule type" value="Genomic_DNA"/>
</dbReference>
<reference evidence="2" key="1">
    <citation type="journal article" date="2022" name="Int. J. Mol. Sci.">
        <title>Draft Genome of Tanacetum Coccineum: Genomic Comparison of Closely Related Tanacetum-Family Plants.</title>
        <authorList>
            <person name="Yamashiro T."/>
            <person name="Shiraishi A."/>
            <person name="Nakayama K."/>
            <person name="Satake H."/>
        </authorList>
    </citation>
    <scope>NUCLEOTIDE SEQUENCE</scope>
</reference>
<keyword evidence="3" id="KW-1185">Reference proteome</keyword>
<evidence type="ECO:0000313" key="3">
    <source>
        <dbReference type="Proteomes" id="UP001151760"/>
    </source>
</evidence>
<comment type="caution">
    <text evidence="2">The sequence shown here is derived from an EMBL/GenBank/DDBJ whole genome shotgun (WGS) entry which is preliminary data.</text>
</comment>
<dbReference type="Proteomes" id="UP001151760">
    <property type="component" value="Unassembled WGS sequence"/>
</dbReference>
<proteinExistence type="predicted"/>
<name>A0ABQ5B4T5_9ASTR</name>
<keyword evidence="1" id="KW-1133">Transmembrane helix</keyword>
<reference evidence="2" key="2">
    <citation type="submission" date="2022-01" db="EMBL/GenBank/DDBJ databases">
        <authorList>
            <person name="Yamashiro T."/>
            <person name="Shiraishi A."/>
            <person name="Satake H."/>
            <person name="Nakayama K."/>
        </authorList>
    </citation>
    <scope>NUCLEOTIDE SEQUENCE</scope>
</reference>
<sequence>MKVLNIGFSSSNQLIRSLVVLFVYKKSILSKPRLVYDFYVQQHHFVEAFEQLKYDELLGLKDILVLFKLLLLVMKVTTVGIMAASVIAIFSNSSDESVGSPPSWLILFGDIPTVIPSTFVVAPETYTIAPVLNWF</sequence>
<evidence type="ECO:0000313" key="2">
    <source>
        <dbReference type="EMBL" id="GJT08399.1"/>
    </source>
</evidence>
<accession>A0ABQ5B4T5</accession>
<organism evidence="2 3">
    <name type="scientific">Tanacetum coccineum</name>
    <dbReference type="NCBI Taxonomy" id="301880"/>
    <lineage>
        <taxon>Eukaryota</taxon>
        <taxon>Viridiplantae</taxon>
        <taxon>Streptophyta</taxon>
        <taxon>Embryophyta</taxon>
        <taxon>Tracheophyta</taxon>
        <taxon>Spermatophyta</taxon>
        <taxon>Magnoliopsida</taxon>
        <taxon>eudicotyledons</taxon>
        <taxon>Gunneridae</taxon>
        <taxon>Pentapetalae</taxon>
        <taxon>asterids</taxon>
        <taxon>campanulids</taxon>
        <taxon>Asterales</taxon>
        <taxon>Asteraceae</taxon>
        <taxon>Asteroideae</taxon>
        <taxon>Anthemideae</taxon>
        <taxon>Anthemidinae</taxon>
        <taxon>Tanacetum</taxon>
    </lineage>
</organism>
<keyword evidence="1" id="KW-0472">Membrane</keyword>
<protein>
    <submittedName>
        <fullName evidence="2">Uncharacterized protein</fullName>
    </submittedName>
</protein>
<keyword evidence="1" id="KW-0812">Transmembrane</keyword>
<evidence type="ECO:0000256" key="1">
    <source>
        <dbReference type="SAM" id="Phobius"/>
    </source>
</evidence>
<feature type="transmembrane region" description="Helical" evidence="1">
    <location>
        <begin position="69"/>
        <end position="91"/>
    </location>
</feature>
<gene>
    <name evidence="2" type="ORF">Tco_0842861</name>
</gene>